<accession>A0AA40A6F3</accession>
<organism evidence="1 2">
    <name type="scientific">Lasiosphaeria miniovina</name>
    <dbReference type="NCBI Taxonomy" id="1954250"/>
    <lineage>
        <taxon>Eukaryota</taxon>
        <taxon>Fungi</taxon>
        <taxon>Dikarya</taxon>
        <taxon>Ascomycota</taxon>
        <taxon>Pezizomycotina</taxon>
        <taxon>Sordariomycetes</taxon>
        <taxon>Sordariomycetidae</taxon>
        <taxon>Sordariales</taxon>
        <taxon>Lasiosphaeriaceae</taxon>
        <taxon>Lasiosphaeria</taxon>
    </lineage>
</organism>
<protein>
    <submittedName>
        <fullName evidence="1">Uncharacterized protein</fullName>
    </submittedName>
</protein>
<evidence type="ECO:0000313" key="1">
    <source>
        <dbReference type="EMBL" id="KAK0710114.1"/>
    </source>
</evidence>
<dbReference type="AlphaFoldDB" id="A0AA40A6F3"/>
<gene>
    <name evidence="1" type="ORF">B0T26DRAFT_432838</name>
</gene>
<sequence>MAGWLVEGLIFSGAARTRRAPLCCGWGALCCFQGSDDLLRATVGGQENKLRNRQEKPSCQSVPRKSFDLSTLEASFNLELLGLPAKIIQSGCKRVRLWAGAALTEDGYRGKYLRLLIFHLSPFRVTSASFQSVLVQPPTSNPSSFNLPLPIRPRSTSHFQSVLVQPPNLHGRTR</sequence>
<name>A0AA40A6F3_9PEZI</name>
<reference evidence="1" key="1">
    <citation type="submission" date="2023-06" db="EMBL/GenBank/DDBJ databases">
        <title>Genome-scale phylogeny and comparative genomics of the fungal order Sordariales.</title>
        <authorList>
            <consortium name="Lawrence Berkeley National Laboratory"/>
            <person name="Hensen N."/>
            <person name="Bonometti L."/>
            <person name="Westerberg I."/>
            <person name="Brannstrom I.O."/>
            <person name="Guillou S."/>
            <person name="Cros-Aarteil S."/>
            <person name="Calhoun S."/>
            <person name="Haridas S."/>
            <person name="Kuo A."/>
            <person name="Mondo S."/>
            <person name="Pangilinan J."/>
            <person name="Riley R."/>
            <person name="LaButti K."/>
            <person name="Andreopoulos B."/>
            <person name="Lipzen A."/>
            <person name="Chen C."/>
            <person name="Yanf M."/>
            <person name="Daum C."/>
            <person name="Ng V."/>
            <person name="Clum A."/>
            <person name="Steindorff A."/>
            <person name="Ohm R."/>
            <person name="Martin F."/>
            <person name="Silar P."/>
            <person name="Natvig D."/>
            <person name="Lalanne C."/>
            <person name="Gautier V."/>
            <person name="Ament-velasquez S.L."/>
            <person name="Kruys A."/>
            <person name="Hutchinson M.I."/>
            <person name="Powell A.J."/>
            <person name="Barry K."/>
            <person name="Miller A.N."/>
            <person name="Grigoriev I.V."/>
            <person name="Debuchy R."/>
            <person name="Gladieux P."/>
            <person name="Thoren M.H."/>
            <person name="Johannesson H."/>
        </authorList>
    </citation>
    <scope>NUCLEOTIDE SEQUENCE</scope>
    <source>
        <strain evidence="1">SMH2392-1A</strain>
    </source>
</reference>
<evidence type="ECO:0000313" key="2">
    <source>
        <dbReference type="Proteomes" id="UP001172101"/>
    </source>
</evidence>
<dbReference type="RefSeq" id="XP_060293418.1">
    <property type="nucleotide sequence ID" value="XM_060434981.1"/>
</dbReference>
<dbReference type="Proteomes" id="UP001172101">
    <property type="component" value="Unassembled WGS sequence"/>
</dbReference>
<dbReference type="EMBL" id="JAUIRO010000006">
    <property type="protein sequence ID" value="KAK0710114.1"/>
    <property type="molecule type" value="Genomic_DNA"/>
</dbReference>
<proteinExistence type="predicted"/>
<keyword evidence="2" id="KW-1185">Reference proteome</keyword>
<comment type="caution">
    <text evidence="1">The sequence shown here is derived from an EMBL/GenBank/DDBJ whole genome shotgun (WGS) entry which is preliminary data.</text>
</comment>
<dbReference type="GeneID" id="85318251"/>